<protein>
    <recommendedName>
        <fullName evidence="4">DNA repair protein RecO</fullName>
    </recommendedName>
    <alternativeName>
        <fullName evidence="4">Recombination protein O</fullName>
    </alternativeName>
</protein>
<gene>
    <name evidence="4 6" type="primary">recO</name>
    <name evidence="6" type="ORF">H8S44_06290</name>
</gene>
<evidence type="ECO:0000256" key="2">
    <source>
        <dbReference type="ARBA" id="ARBA00023172"/>
    </source>
</evidence>
<dbReference type="SUPFAM" id="SSF50249">
    <property type="entry name" value="Nucleic acid-binding proteins"/>
    <property type="match status" value="1"/>
</dbReference>
<dbReference type="InterPro" id="IPR012340">
    <property type="entry name" value="NA-bd_OB-fold"/>
</dbReference>
<dbReference type="GO" id="GO:0006302">
    <property type="term" value="P:double-strand break repair"/>
    <property type="evidence" value="ECO:0007669"/>
    <property type="project" value="TreeGrafter"/>
</dbReference>
<dbReference type="HAMAP" id="MF_00201">
    <property type="entry name" value="RecO"/>
    <property type="match status" value="1"/>
</dbReference>
<dbReference type="Proteomes" id="UP000649345">
    <property type="component" value="Unassembled WGS sequence"/>
</dbReference>
<comment type="function">
    <text evidence="4">Involved in DNA repair and RecF pathway recombination.</text>
</comment>
<dbReference type="GO" id="GO:0006310">
    <property type="term" value="P:DNA recombination"/>
    <property type="evidence" value="ECO:0007669"/>
    <property type="project" value="UniProtKB-UniRule"/>
</dbReference>
<organism evidence="6 7">
    <name type="scientific">Anaerosacchariphilus hominis</name>
    <dbReference type="NCBI Taxonomy" id="2763017"/>
    <lineage>
        <taxon>Bacteria</taxon>
        <taxon>Bacillati</taxon>
        <taxon>Bacillota</taxon>
        <taxon>Clostridia</taxon>
        <taxon>Lachnospirales</taxon>
        <taxon>Lachnospiraceae</taxon>
        <taxon>Anaerosacchariphilus</taxon>
    </lineage>
</organism>
<reference evidence="6" key="1">
    <citation type="submission" date="2020-08" db="EMBL/GenBank/DDBJ databases">
        <title>Genome public.</title>
        <authorList>
            <person name="Liu C."/>
            <person name="Sun Q."/>
        </authorList>
    </citation>
    <scope>NUCLEOTIDE SEQUENCE</scope>
    <source>
        <strain evidence="6">NSJ-68</strain>
    </source>
</reference>
<evidence type="ECO:0000313" key="7">
    <source>
        <dbReference type="Proteomes" id="UP000649345"/>
    </source>
</evidence>
<dbReference type="AlphaFoldDB" id="A0A923LB78"/>
<evidence type="ECO:0000313" key="6">
    <source>
        <dbReference type="EMBL" id="MBC5659376.1"/>
    </source>
</evidence>
<dbReference type="Pfam" id="PF02565">
    <property type="entry name" value="RecO_C"/>
    <property type="match status" value="1"/>
</dbReference>
<evidence type="ECO:0000259" key="5">
    <source>
        <dbReference type="Pfam" id="PF11967"/>
    </source>
</evidence>
<evidence type="ECO:0000256" key="1">
    <source>
        <dbReference type="ARBA" id="ARBA00022763"/>
    </source>
</evidence>
<dbReference type="Pfam" id="PF11967">
    <property type="entry name" value="RecO_N"/>
    <property type="match status" value="1"/>
</dbReference>
<evidence type="ECO:0000256" key="4">
    <source>
        <dbReference type="HAMAP-Rule" id="MF_00201"/>
    </source>
</evidence>
<dbReference type="SUPFAM" id="SSF57863">
    <property type="entry name" value="ArfGap/RecO-like zinc finger"/>
    <property type="match status" value="1"/>
</dbReference>
<dbReference type="InterPro" id="IPR037278">
    <property type="entry name" value="ARFGAP/RecO"/>
</dbReference>
<dbReference type="EMBL" id="JACOOR010000003">
    <property type="protein sequence ID" value="MBC5659376.1"/>
    <property type="molecule type" value="Genomic_DNA"/>
</dbReference>
<sequence>MGQMITVTGLVLAAYPQGDYDKRLVLLTKERGKITAFARGARRQNSPLLAVCNSFVFGEFTVYEGRTSFNLMQARAGNYFHELSADFEGACYGFYFCEVAEYYTREANDELQMLKLLYQSLRALVSPRIPDELIRYIYELKVLVVNGECPPDFETLDICQSTLYTLQYIAASPVEKLYTFQVSEEVLGELRFVMNRYRQQYMEGHYRSREILEACVGLPGASGS</sequence>
<dbReference type="InterPro" id="IPR022572">
    <property type="entry name" value="DNA_rep/recomb_RecO_N"/>
</dbReference>
<comment type="caution">
    <text evidence="6">The sequence shown here is derived from an EMBL/GenBank/DDBJ whole genome shotgun (WGS) entry which is preliminary data.</text>
</comment>
<dbReference type="PANTHER" id="PTHR33991">
    <property type="entry name" value="DNA REPAIR PROTEIN RECO"/>
    <property type="match status" value="1"/>
</dbReference>
<keyword evidence="1 4" id="KW-0227">DNA damage</keyword>
<proteinExistence type="inferred from homology"/>
<evidence type="ECO:0000256" key="3">
    <source>
        <dbReference type="ARBA" id="ARBA00023204"/>
    </source>
</evidence>
<dbReference type="GO" id="GO:0043590">
    <property type="term" value="C:bacterial nucleoid"/>
    <property type="evidence" value="ECO:0007669"/>
    <property type="project" value="TreeGrafter"/>
</dbReference>
<keyword evidence="3 4" id="KW-0234">DNA repair</keyword>
<accession>A0A923LB78</accession>
<dbReference type="InterPro" id="IPR003717">
    <property type="entry name" value="RecO"/>
</dbReference>
<dbReference type="PANTHER" id="PTHR33991:SF1">
    <property type="entry name" value="DNA REPAIR PROTEIN RECO"/>
    <property type="match status" value="1"/>
</dbReference>
<name>A0A923LB78_9FIRM</name>
<dbReference type="Gene3D" id="2.40.50.140">
    <property type="entry name" value="Nucleic acid-binding proteins"/>
    <property type="match status" value="1"/>
</dbReference>
<comment type="similarity">
    <text evidence="4">Belongs to the RecO family.</text>
</comment>
<feature type="domain" description="DNA replication/recombination mediator RecO N-terminal" evidence="5">
    <location>
        <begin position="4"/>
        <end position="75"/>
    </location>
</feature>
<dbReference type="RefSeq" id="WP_186871739.1">
    <property type="nucleotide sequence ID" value="NZ_JACOOR010000003.1"/>
</dbReference>
<keyword evidence="7" id="KW-1185">Reference proteome</keyword>
<keyword evidence="2 4" id="KW-0233">DNA recombination</keyword>
<dbReference type="NCBIfam" id="TIGR00613">
    <property type="entry name" value="reco"/>
    <property type="match status" value="1"/>
</dbReference>